<comment type="pathway">
    <text evidence="2 10">Protein modification; protein ubiquitination.</text>
</comment>
<dbReference type="UniPathway" id="UPA00143"/>
<feature type="compositionally biased region" description="Acidic residues" evidence="11">
    <location>
        <begin position="13"/>
        <end position="23"/>
    </location>
</feature>
<feature type="region of interest" description="Disordered" evidence="11">
    <location>
        <begin position="1511"/>
        <end position="1533"/>
    </location>
</feature>
<evidence type="ECO:0000256" key="1">
    <source>
        <dbReference type="ARBA" id="ARBA00000900"/>
    </source>
</evidence>
<dbReference type="RefSeq" id="XP_030378223.1">
    <property type="nucleotide sequence ID" value="XM_030522363.1"/>
</dbReference>
<dbReference type="GeneID" id="115626860"/>
<dbReference type="InterPro" id="IPR039164">
    <property type="entry name" value="UBR1-like"/>
</dbReference>
<feature type="region of interest" description="Disordered" evidence="11">
    <location>
        <begin position="1273"/>
        <end position="1309"/>
    </location>
</feature>
<dbReference type="GO" id="GO:0005737">
    <property type="term" value="C:cytoplasm"/>
    <property type="evidence" value="ECO:0007669"/>
    <property type="project" value="TreeGrafter"/>
</dbReference>
<evidence type="ECO:0000256" key="3">
    <source>
        <dbReference type="ARBA" id="ARBA00022679"/>
    </source>
</evidence>
<dbReference type="OrthoDB" id="15304at2759"/>
<dbReference type="GO" id="GO:0061630">
    <property type="term" value="F:ubiquitin protein ligase activity"/>
    <property type="evidence" value="ECO:0007669"/>
    <property type="project" value="UniProtKB-UniRule"/>
</dbReference>
<evidence type="ECO:0000256" key="8">
    <source>
        <dbReference type="ARBA" id="ARBA00046341"/>
    </source>
</evidence>
<evidence type="ECO:0000256" key="2">
    <source>
        <dbReference type="ARBA" id="ARBA00004906"/>
    </source>
</evidence>
<gene>
    <name evidence="14" type="primary">LOC115626860</name>
</gene>
<evidence type="ECO:0000256" key="4">
    <source>
        <dbReference type="ARBA" id="ARBA00022723"/>
    </source>
</evidence>
<dbReference type="Pfam" id="PF22960">
    <property type="entry name" value="WHD_UBR1"/>
    <property type="match status" value="1"/>
</dbReference>
<evidence type="ECO:0000256" key="5">
    <source>
        <dbReference type="ARBA" id="ARBA00022771"/>
    </source>
</evidence>
<dbReference type="GO" id="GO:0000151">
    <property type="term" value="C:ubiquitin ligase complex"/>
    <property type="evidence" value="ECO:0007669"/>
    <property type="project" value="TreeGrafter"/>
</dbReference>
<evidence type="ECO:0000256" key="10">
    <source>
        <dbReference type="RuleBase" id="RU366018"/>
    </source>
</evidence>
<dbReference type="GO" id="GO:0016567">
    <property type="term" value="P:protein ubiquitination"/>
    <property type="evidence" value="ECO:0007669"/>
    <property type="project" value="UniProtKB-UniRule"/>
</dbReference>
<comment type="function">
    <text evidence="10">Ubiquitin ligase protein which is a component of the N-end rule pathway. Recognizes and binds to proteins bearing specific N-terminal residues that are destabilizing according to the N-end rule, leading to their ubiquitination and subsequent degradation.</text>
</comment>
<evidence type="ECO:0000313" key="14">
    <source>
        <dbReference type="RefSeq" id="XP_030378223.1"/>
    </source>
</evidence>
<dbReference type="InterPro" id="IPR055194">
    <property type="entry name" value="UBR1-like_WH"/>
</dbReference>
<keyword evidence="6 10" id="KW-0833">Ubl conjugation pathway</keyword>
<dbReference type="InterPro" id="IPR003126">
    <property type="entry name" value="Znf_UBR"/>
</dbReference>
<keyword evidence="5 10" id="KW-0863">Zinc-finger</keyword>
<reference evidence="14" key="1">
    <citation type="submission" date="2025-08" db="UniProtKB">
        <authorList>
            <consortium name="RefSeq"/>
        </authorList>
    </citation>
    <scope>IDENTIFICATION</scope>
    <source>
        <strain evidence="14">11010-0011.00</strain>
        <tissue evidence="14">Whole body</tissue>
    </source>
</reference>
<organism evidence="13 14">
    <name type="scientific">Drosophila lebanonensis</name>
    <name type="common">Fruit fly</name>
    <name type="synonym">Scaptodrosophila lebanonensis</name>
    <dbReference type="NCBI Taxonomy" id="7225"/>
    <lineage>
        <taxon>Eukaryota</taxon>
        <taxon>Metazoa</taxon>
        <taxon>Ecdysozoa</taxon>
        <taxon>Arthropoda</taxon>
        <taxon>Hexapoda</taxon>
        <taxon>Insecta</taxon>
        <taxon>Pterygota</taxon>
        <taxon>Neoptera</taxon>
        <taxon>Endopterygota</taxon>
        <taxon>Diptera</taxon>
        <taxon>Brachycera</taxon>
        <taxon>Muscomorpha</taxon>
        <taxon>Ephydroidea</taxon>
        <taxon>Drosophilidae</taxon>
        <taxon>Scaptodrosophila</taxon>
    </lineage>
</organism>
<feature type="region of interest" description="Disordered" evidence="11">
    <location>
        <begin position="1965"/>
        <end position="1994"/>
    </location>
</feature>
<dbReference type="CDD" id="cd19673">
    <property type="entry name" value="UBR-box_UBR3"/>
    <property type="match status" value="1"/>
</dbReference>
<comment type="similarity">
    <text evidence="8 10">Belongs to the E3 ubiquitin-protein ligase UBR1-like family.</text>
</comment>
<dbReference type="PROSITE" id="PS51157">
    <property type="entry name" value="ZF_UBR"/>
    <property type="match status" value="1"/>
</dbReference>
<feature type="region of interest" description="Disordered" evidence="11">
    <location>
        <begin position="1"/>
        <end position="29"/>
    </location>
</feature>
<evidence type="ECO:0000256" key="11">
    <source>
        <dbReference type="SAM" id="MobiDB-lite"/>
    </source>
</evidence>
<keyword evidence="7 10" id="KW-0862">Zinc</keyword>
<dbReference type="GO" id="GO:0071596">
    <property type="term" value="P:ubiquitin-dependent protein catabolic process via the N-end rule pathway"/>
    <property type="evidence" value="ECO:0007669"/>
    <property type="project" value="UniProtKB-UniRule"/>
</dbReference>
<evidence type="ECO:0000313" key="13">
    <source>
        <dbReference type="Proteomes" id="UP000504634"/>
    </source>
</evidence>
<evidence type="ECO:0000256" key="6">
    <source>
        <dbReference type="ARBA" id="ARBA00022786"/>
    </source>
</evidence>
<dbReference type="SMART" id="SM00396">
    <property type="entry name" value="ZnF_UBR1"/>
    <property type="match status" value="1"/>
</dbReference>
<feature type="compositionally biased region" description="Gly residues" evidence="11">
    <location>
        <begin position="140"/>
        <end position="149"/>
    </location>
</feature>
<evidence type="ECO:0000259" key="12">
    <source>
        <dbReference type="PROSITE" id="PS51157"/>
    </source>
</evidence>
<dbReference type="Gene3D" id="3.30.40.10">
    <property type="entry name" value="Zinc/RING finger domain, C3HC4 (zinc finger)"/>
    <property type="match status" value="1"/>
</dbReference>
<dbReference type="PANTHER" id="PTHR21497">
    <property type="entry name" value="UBIQUITIN LIGASE E3 ALPHA-RELATED"/>
    <property type="match status" value="1"/>
</dbReference>
<dbReference type="CDD" id="cd16483">
    <property type="entry name" value="RING-H2_UBR3"/>
    <property type="match status" value="1"/>
</dbReference>
<feature type="compositionally biased region" description="Gly residues" evidence="11">
    <location>
        <begin position="1274"/>
        <end position="1294"/>
    </location>
</feature>
<dbReference type="GO" id="GO:0008270">
    <property type="term" value="F:zinc ion binding"/>
    <property type="evidence" value="ECO:0007669"/>
    <property type="project" value="UniProtKB-UniRule"/>
</dbReference>
<evidence type="ECO:0000256" key="9">
    <source>
        <dbReference type="PROSITE-ProRule" id="PRU00508"/>
    </source>
</evidence>
<dbReference type="Pfam" id="PF02207">
    <property type="entry name" value="zf-UBR"/>
    <property type="match status" value="1"/>
</dbReference>
<evidence type="ECO:0000256" key="7">
    <source>
        <dbReference type="ARBA" id="ARBA00022833"/>
    </source>
</evidence>
<feature type="region of interest" description="Disordered" evidence="11">
    <location>
        <begin position="124"/>
        <end position="192"/>
    </location>
</feature>
<dbReference type="EC" id="2.3.2.27" evidence="10"/>
<feature type="zinc finger region" description="UBR-type" evidence="9">
    <location>
        <begin position="281"/>
        <end position="352"/>
    </location>
</feature>
<keyword evidence="13" id="KW-1185">Reference proteome</keyword>
<dbReference type="PANTHER" id="PTHR21497:SF39">
    <property type="entry name" value="E3 UBIQUITIN-PROTEIN LIGASE UBR3"/>
    <property type="match status" value="1"/>
</dbReference>
<proteinExistence type="inferred from homology"/>
<comment type="catalytic activity">
    <reaction evidence="1 10">
        <text>S-ubiquitinyl-[E2 ubiquitin-conjugating enzyme]-L-cysteine + [acceptor protein]-L-lysine = [E2 ubiquitin-conjugating enzyme]-L-cysteine + N(6)-ubiquitinyl-[acceptor protein]-L-lysine.</text>
        <dbReference type="EC" id="2.3.2.27"/>
    </reaction>
</comment>
<protein>
    <recommendedName>
        <fullName evidence="10">E3 ubiquitin-protein ligase</fullName>
        <ecNumber evidence="10">2.3.2.27</ecNumber>
    </recommendedName>
</protein>
<dbReference type="Proteomes" id="UP000504634">
    <property type="component" value="Unplaced"/>
</dbReference>
<keyword evidence="4 10" id="KW-0479">Metal-binding</keyword>
<dbReference type="FunFam" id="2.10.110.30:FF:000002">
    <property type="entry name" value="Putative e3 ubiquitin-protein ligase ubr3"/>
    <property type="match status" value="1"/>
</dbReference>
<dbReference type="CTD" id="130507"/>
<dbReference type="SUPFAM" id="SSF57850">
    <property type="entry name" value="RING/U-box"/>
    <property type="match status" value="1"/>
</dbReference>
<feature type="domain" description="UBR-type" evidence="12">
    <location>
        <begin position="281"/>
        <end position="352"/>
    </location>
</feature>
<dbReference type="InterPro" id="IPR013083">
    <property type="entry name" value="Znf_RING/FYVE/PHD"/>
</dbReference>
<dbReference type="InterPro" id="IPR044046">
    <property type="entry name" value="E3_ligase_UBR-like_C"/>
</dbReference>
<feature type="compositionally biased region" description="Low complexity" evidence="11">
    <location>
        <begin position="163"/>
        <end position="179"/>
    </location>
</feature>
<accession>A0A6J2TSU2</accession>
<dbReference type="Pfam" id="PF18995">
    <property type="entry name" value="PRT6_C"/>
    <property type="match status" value="1"/>
</dbReference>
<sequence>MDEDDNLSNADISIDDDDDDEFEGDHHVATNDMFAMDDIAEDNDESDVDLHRLSDVYLLPVNIPAMGSSSPVSAGGASAGDVSAIISTTSGPMTSVSNSSTSGVAAGGGGGGIAVGITTLPSSSFVGGSSRTARSEFRGGEVGVSGGGTTRSAGNSPFHDWDSSATGGNGSSSSSTRSSSGGGGTTGAGNDATGTSSAKASFYFEASSFSLRSRKEVAALINTECCRGSPTPDLDSIMDTIFNPGTPIDNPDNIEWIRWLIAGGRTPQEFVKIVRSYDNHAKCGLVWVPHVVAYRCRTCGISPCMSICRDCFKKGNHTNHDFNMFLSQAGGACDCGDTSVMKAEGFCSDHGINNRVNRDPVPNNLLAVAEAIMPKLLFRLLQHFREHSDASIQTHAMTSYSCEEFANMLIDLNNMGEIMRKVMTRTLINPEVYSYFMDSPCPDNRNGRFLKANREKYEDAVNRFPNPEPPDEYRDLPALGEKLVHTTLLEEFIFWTFKFEFPQTLVCFLLNMLPDQDYKEHLTRTFVMHYSRIPSVLEMSRDPDTLSNRVVHMSVQLFSNESLALKMVNELSLLHVMIISLKLMMSKILIQNTLHDPSKNFHFVIDCTRQVMKDHCYWPLVSDFNNVLSHESVALVFLRDDNLIDMWFQFLQMLQGMNVNVRETASHVEFEPNSYYAAFSCELEASAYPMWSIISHLQDGTHAHLAKKIITYCLNTLHEWLDSIYFMEPKLSLEEMMQASFHFPLHRYLAAFVCQAVTKMGMSLTDVLPSRPYLLPLLMIHPLRVQSFFYEILAGKWVRNGLQIKGQAMTYIQANFCNSMADMDLFFLQICATNLPQYFFLQNTIELFDVGQWLETAPLKQPQKAEQSSMLEGFLTFLATLVTSRTNLGNDEATQCIIEISALLATENKTHSQLLELMPERSGNVHTKNFETFLKKLSVYKAPSSGSENLEQGLFTPIDEVWEKYYDPLHVLLRAVHRRDFQSSLDRFTNYVKSKNKMPASGNLWPPFRLPLPVGSSFSDPCRILNSRVFHSTILSIFFRAVHTRDVSEHLLALAVFLLEIAVETSCDINATGDKPATMVECEPKHKSGFLYGNRREPPKLFQCYPTDNLSCNLRYVVNKVSLKSRDPQVTTSSYRSNPFYSDLDFDVETETESALRMIGDSFGQDDFDESAGAMSVTRPRNVSQALVPMRMPGMEVALPPDFSVVAETGVVIRQDSNEDELLRDGDNAMDMSPAALDFHFPLQQITLPESGMEVAIRRDLLLAETNNGERRGLGGITGAAGGGGTGSGGGGNNGSRDIAPRPNEMFSPTTPTGSGMLLPFQRVQPVAIPSSGNMDIVPSNALGSGGFSGTGRGRRVHFDTGARKRSVDIAIGGSNKDELSMDESILSLLLKMHSQLSGTLDSFSLSDGEEEPEQNSAMEMDFNEASTSSAAAASASSAGVGANASAASDSTALAERGRVRRNYKNIHVSPSRIGDGPFFIGNLLRKIAKRDELCAQNIDDIRARLWPNQREKQAEAKARETKEKEERRKKARERQQKMMQDFANKQKQFMQSAAAAANDMDYGLGDEDEEEMYEEQPREKEYDCIICNCTTPSTENNPIGLVILVESSGIVGHRRRVAERLPLPLNAEDEERLAHTTRLATEFGRRTDLLSLKFGDESWYLSNNMAYDNGVHVQSCGHHVHLSCLEAYLKTLYNTQRQPVQDRGEFYCPVCRQLSNSVLPLSPQLDRPTHLVRSGNRPFEQLVADLTSLIKENETIPLPAQLPSKLTEAMGHAMEVMTNIAQRKVKSASTTFRKLFIFVTSIARTNLEAEIIQRGGSLCSNNTTRYKPKRDCIVPLLHVLSVHVRVLVEWPLWSSWASLAGLPVKDTEPLPAHCLELIPSLLADPIAVLLKFILLAPLHLDQDYFTCMVKVMYNLLYYQIVVQLCVTLTDLECEHILANYNNATDGKTSSNVVGSHTGSCSDGTGATSGSASASASTSTSSPMASNRRSSSSRFSAQQSMSYLGRAMALVLNQTNRLSHLRRDSILSTSSASTSASAAAAANSASSVDADSHVEVNLKSMELQLQSLCLPFLRIAALLRQHLYRHEMPEISAPGLEFVRLVYYLELVTDSMDWDCFNASKGLCFIPGTEQTLPQFWCNQLMDVRPPTDTVRELVLINQHSLWQQPRLLELPREYERLFTYYHERPCLNCYKVPKESSICLLCGTIVCLKQNCCSENECCEAVRHTLSCGGGIGIFLVVTSTYIIVIRGRRACLWGSLYLDDFDEEDRDLKRGKPLYLSQDRFNLLESQWLSHKFAHTKHTWVFHRDLL</sequence>
<dbReference type="Gene3D" id="2.10.110.30">
    <property type="match status" value="1"/>
</dbReference>
<name>A0A6J2TSU2_DROLE</name>
<keyword evidence="3 10" id="KW-0808">Transferase</keyword>